<dbReference type="Proteomes" id="UP000030700">
    <property type="component" value="Unassembled WGS sequence"/>
</dbReference>
<name>A0A081BPE9_9BACT</name>
<accession>A0A081BPE9</accession>
<sequence>MDEFLKTRVNRLRGLVPNIFVVMVAFMISQEDVERYAKENGIAVYYSYQLRRAAKLSERDGVFRK</sequence>
<keyword evidence="1" id="KW-0812">Transmembrane</keyword>
<dbReference type="EMBL" id="DF820458">
    <property type="protein sequence ID" value="GAK52265.1"/>
    <property type="molecule type" value="Genomic_DNA"/>
</dbReference>
<keyword evidence="3" id="KW-1185">Reference proteome</keyword>
<keyword evidence="1" id="KW-1133">Transmembrane helix</keyword>
<proteinExistence type="predicted"/>
<organism evidence="2 3">
    <name type="scientific">Candidatus Moduliflexus flocculans</name>
    <dbReference type="NCBI Taxonomy" id="1499966"/>
    <lineage>
        <taxon>Bacteria</taxon>
        <taxon>Candidatus Moduliflexota</taxon>
        <taxon>Candidatus Moduliflexia</taxon>
        <taxon>Candidatus Moduliflexales</taxon>
        <taxon>Candidatus Moduliflexaceae</taxon>
    </lineage>
</organism>
<evidence type="ECO:0000313" key="2">
    <source>
        <dbReference type="EMBL" id="GAK52265.1"/>
    </source>
</evidence>
<dbReference type="STRING" id="1499966.U14_03516"/>
<dbReference type="HOGENOM" id="CLU_2840891_0_0_0"/>
<evidence type="ECO:0000256" key="1">
    <source>
        <dbReference type="SAM" id="Phobius"/>
    </source>
</evidence>
<reference evidence="2 3" key="1">
    <citation type="journal article" date="2015" name="PeerJ">
        <title>First genomic representation of candidate bacterial phylum KSB3 points to enhanced environmental sensing as a trigger of wastewater bulking.</title>
        <authorList>
            <person name="Sekiguchi Y."/>
            <person name="Ohashi A."/>
            <person name="Parks D.H."/>
            <person name="Yamauchi T."/>
            <person name="Tyson G.W."/>
            <person name="Hugenholtz P."/>
        </authorList>
    </citation>
    <scope>NUCLEOTIDE SEQUENCE [LARGE SCALE GENOMIC DNA]</scope>
</reference>
<keyword evidence="1" id="KW-0472">Membrane</keyword>
<evidence type="ECO:0000313" key="3">
    <source>
        <dbReference type="Proteomes" id="UP000030700"/>
    </source>
</evidence>
<dbReference type="AlphaFoldDB" id="A0A081BPE9"/>
<protein>
    <submittedName>
        <fullName evidence="2">Uncharacterized protein</fullName>
    </submittedName>
</protein>
<feature type="transmembrane region" description="Helical" evidence="1">
    <location>
        <begin position="12"/>
        <end position="29"/>
    </location>
</feature>
<gene>
    <name evidence="2" type="ORF">U14_03516</name>
</gene>